<dbReference type="SUPFAM" id="SSF54768">
    <property type="entry name" value="dsRNA-binding domain-like"/>
    <property type="match status" value="2"/>
</dbReference>
<evidence type="ECO:0000313" key="7">
    <source>
        <dbReference type="Proteomes" id="UP000472267"/>
    </source>
</evidence>
<dbReference type="InterPro" id="IPR002466">
    <property type="entry name" value="A_deamin"/>
</dbReference>
<organism evidence="6 7">
    <name type="scientific">Salarias fasciatus</name>
    <name type="common">Jewelled blenny</name>
    <name type="synonym">Blennius fasciatus</name>
    <dbReference type="NCBI Taxonomy" id="181472"/>
    <lineage>
        <taxon>Eukaryota</taxon>
        <taxon>Metazoa</taxon>
        <taxon>Chordata</taxon>
        <taxon>Craniata</taxon>
        <taxon>Vertebrata</taxon>
        <taxon>Euteleostomi</taxon>
        <taxon>Actinopterygii</taxon>
        <taxon>Neopterygii</taxon>
        <taxon>Teleostei</taxon>
        <taxon>Neoteleostei</taxon>
        <taxon>Acanthomorphata</taxon>
        <taxon>Ovalentaria</taxon>
        <taxon>Blenniimorphae</taxon>
        <taxon>Blenniiformes</taxon>
        <taxon>Blennioidei</taxon>
        <taxon>Blenniidae</taxon>
        <taxon>Salariinae</taxon>
        <taxon>Salarias</taxon>
    </lineage>
</organism>
<dbReference type="PROSITE" id="PS50141">
    <property type="entry name" value="A_DEAMIN_EDITASE"/>
    <property type="match status" value="1"/>
</dbReference>
<dbReference type="FunFam" id="3.30.160.20:FF:000007">
    <property type="entry name" value="Double-stranded RNA-binding protein Staufen homolog 1"/>
    <property type="match status" value="1"/>
</dbReference>
<feature type="compositionally biased region" description="Basic residues" evidence="3">
    <location>
        <begin position="90"/>
        <end position="102"/>
    </location>
</feature>
<dbReference type="GO" id="GO:0005730">
    <property type="term" value="C:nucleolus"/>
    <property type="evidence" value="ECO:0007669"/>
    <property type="project" value="TreeGrafter"/>
</dbReference>
<dbReference type="Proteomes" id="UP000472267">
    <property type="component" value="Unassembled WGS sequence"/>
</dbReference>
<dbReference type="GO" id="GO:0003725">
    <property type="term" value="F:double-stranded RNA binding"/>
    <property type="evidence" value="ECO:0007669"/>
    <property type="project" value="TreeGrafter"/>
</dbReference>
<evidence type="ECO:0000256" key="3">
    <source>
        <dbReference type="SAM" id="MobiDB-lite"/>
    </source>
</evidence>
<dbReference type="GO" id="GO:0006396">
    <property type="term" value="P:RNA processing"/>
    <property type="evidence" value="ECO:0007669"/>
    <property type="project" value="InterPro"/>
</dbReference>
<evidence type="ECO:0000256" key="2">
    <source>
        <dbReference type="PROSITE-ProRule" id="PRU00266"/>
    </source>
</evidence>
<feature type="domain" description="DRBM" evidence="4">
    <location>
        <begin position="105"/>
        <end position="171"/>
    </location>
</feature>
<dbReference type="CDD" id="cd19865">
    <property type="entry name" value="DSRM_STRBP_RED-like_rpt1"/>
    <property type="match status" value="1"/>
</dbReference>
<protein>
    <submittedName>
        <fullName evidence="6">Adenosine deaminase RNA specific B1a</fullName>
    </submittedName>
</protein>
<dbReference type="Ensembl" id="ENSSFAT00005002899.1">
    <property type="protein sequence ID" value="ENSSFAP00005002679.1"/>
    <property type="gene ID" value="ENSSFAG00005001537.1"/>
</dbReference>
<proteinExistence type="predicted"/>
<accession>A0A672FVL3</accession>
<feature type="domain" description="A to I editase" evidence="5">
    <location>
        <begin position="368"/>
        <end position="692"/>
    </location>
</feature>
<dbReference type="GO" id="GO:0003726">
    <property type="term" value="F:double-stranded RNA adenosine deaminase activity"/>
    <property type="evidence" value="ECO:0007669"/>
    <property type="project" value="TreeGrafter"/>
</dbReference>
<dbReference type="PROSITE" id="PS50137">
    <property type="entry name" value="DS_RBD"/>
    <property type="match status" value="2"/>
</dbReference>
<reference evidence="6" key="2">
    <citation type="submission" date="2025-09" db="UniProtKB">
        <authorList>
            <consortium name="Ensembl"/>
        </authorList>
    </citation>
    <scope>IDENTIFICATION</scope>
</reference>
<dbReference type="SMART" id="SM00552">
    <property type="entry name" value="ADEAMc"/>
    <property type="match status" value="1"/>
</dbReference>
<feature type="compositionally biased region" description="Basic and acidic residues" evidence="3">
    <location>
        <begin position="80"/>
        <end position="89"/>
    </location>
</feature>
<evidence type="ECO:0000259" key="5">
    <source>
        <dbReference type="PROSITE" id="PS50141"/>
    </source>
</evidence>
<gene>
    <name evidence="6" type="primary">adarb1a</name>
</gene>
<dbReference type="GO" id="GO:0005737">
    <property type="term" value="C:cytoplasm"/>
    <property type="evidence" value="ECO:0007669"/>
    <property type="project" value="TreeGrafter"/>
</dbReference>
<keyword evidence="1 2" id="KW-0694">RNA-binding</keyword>
<dbReference type="GO" id="GO:0006382">
    <property type="term" value="P:adenosine to inosine editing"/>
    <property type="evidence" value="ECO:0007669"/>
    <property type="project" value="TreeGrafter"/>
</dbReference>
<dbReference type="Pfam" id="PF02137">
    <property type="entry name" value="A_deamin"/>
    <property type="match status" value="1"/>
</dbReference>
<keyword evidence="7" id="KW-1185">Reference proteome</keyword>
<dbReference type="PANTHER" id="PTHR10910:SF58">
    <property type="entry name" value="DOUBLE-STRANDED RNA-SPECIFIC EDITASE 1"/>
    <property type="match status" value="1"/>
</dbReference>
<evidence type="ECO:0000256" key="1">
    <source>
        <dbReference type="ARBA" id="ARBA00022884"/>
    </source>
</evidence>
<dbReference type="GO" id="GO:0008251">
    <property type="term" value="F:tRNA-specific adenosine deaminase activity"/>
    <property type="evidence" value="ECO:0007669"/>
    <property type="project" value="TreeGrafter"/>
</dbReference>
<name>A0A672FVL3_SALFA</name>
<feature type="domain" description="DRBM" evidence="4">
    <location>
        <begin position="227"/>
        <end position="296"/>
    </location>
</feature>
<feature type="compositionally biased region" description="Polar residues" evidence="3">
    <location>
        <begin position="54"/>
        <end position="65"/>
    </location>
</feature>
<reference evidence="6" key="1">
    <citation type="submission" date="2025-08" db="UniProtKB">
        <authorList>
            <consortium name="Ensembl"/>
        </authorList>
    </citation>
    <scope>IDENTIFICATION</scope>
</reference>
<dbReference type="Gene3D" id="3.30.160.20">
    <property type="match status" value="2"/>
</dbReference>
<dbReference type="Pfam" id="PF00035">
    <property type="entry name" value="dsrm"/>
    <property type="match status" value="2"/>
</dbReference>
<dbReference type="InterPro" id="IPR014720">
    <property type="entry name" value="dsRBD_dom"/>
</dbReference>
<dbReference type="AlphaFoldDB" id="A0A672FVL3"/>
<feature type="region of interest" description="Disordered" evidence="3">
    <location>
        <begin position="50"/>
        <end position="107"/>
    </location>
</feature>
<sequence>MTFCSIQFNSICKPVSNQQTAQGESAVLVLMLSERRISLSVVFFSLGPAGSGSTGVKESQNSYSVFSRRGVPAPANGKKRPSEEGEGRRTRPHGYKPKKRKTTAPPKNALTRLNELRPGLPYRLESRSGPVHAPLFVMSVEVDGRMFRGSGPNKKSAKQDAAETALRSFIHRVDFTSNRADFTSSRVDFTLDWVDFSHALFNASETSVPPDNPSHGSVRAAGSELSAPIPRKNPIMTLNELRPGLQYRLLSESGRSHAKNFVVSLVVEGRTFRGSGRNKRLAKARAAQAALTALFHLQPDLEPSRQPVPREGPQLHLPQVLADTVSRLVVDKFGELTDNFTSPHARRKVLAGVVMTTGPDVRQAQVICVSTGSKCISSDHLSRRGLALNDCHAEVVARRSVVRFLYSQLEVFLCDDEDEHQRSVFMRSEDGRGFRLRDGVQFHLYVSASPCGDARIFSPHEVAVDGAHRPPARKTRGLLRTKIQSGEGTVPVPVASGSSGVVQGEKLLTMSCSDKLARWNVLGFQGSLLTFFTRPIYFSSVILGSLYHADHLSRAVYRRLSGVELPSGSFVLNRPLLSGISDVEARQPGKAPDFSVNWAVGDPGLEVVDATTGRDELGPPSRLCKHQLYSRWRRLHCRLSSLLRIRTGTPGSYYQAKQCAVEYHSAKQAVFLAFLRSGLGSWLKKPPEQEQFGTWSP</sequence>
<dbReference type="InParanoid" id="A0A672FVL3"/>
<dbReference type="PANTHER" id="PTHR10910">
    <property type="entry name" value="EUKARYOTE SPECIFIC DSRNA BINDING PROTEIN"/>
    <property type="match status" value="1"/>
</dbReference>
<evidence type="ECO:0000259" key="4">
    <source>
        <dbReference type="PROSITE" id="PS50137"/>
    </source>
</evidence>
<evidence type="ECO:0000313" key="6">
    <source>
        <dbReference type="Ensembl" id="ENSSFAP00005002679.1"/>
    </source>
</evidence>
<dbReference type="SMART" id="SM00358">
    <property type="entry name" value="DSRM"/>
    <property type="match status" value="2"/>
</dbReference>